<dbReference type="InterPro" id="IPR012025">
    <property type="entry name" value="Methan_mark_6"/>
</dbReference>
<feature type="coiled-coil region" evidence="1">
    <location>
        <begin position="111"/>
        <end position="148"/>
    </location>
</feature>
<evidence type="ECO:0000313" key="3">
    <source>
        <dbReference type="Proteomes" id="UP000239462"/>
    </source>
</evidence>
<dbReference type="PIRSF" id="PIRSF005642">
    <property type="entry name" value="UCP005642"/>
    <property type="match status" value="1"/>
</dbReference>
<dbReference type="Pfam" id="PF09875">
    <property type="entry name" value="DUF2102"/>
    <property type="match status" value="1"/>
</dbReference>
<accession>A0A2L1CA02</accession>
<reference evidence="3" key="1">
    <citation type="journal article" date="2018" name="Genome Announc.">
        <title>Complete Genome Sequence of the Methanococcus maripaludis Type Strain JJ (DSM 2067), a Model for Selenoprotein Synthesis in Archaea.</title>
        <authorList>
            <person name="Poehlein A."/>
            <person name="Heym D."/>
            <person name="Quitzke V."/>
            <person name="Fersch J."/>
            <person name="Daniel R."/>
            <person name="Rother M."/>
        </authorList>
    </citation>
    <scope>NUCLEOTIDE SEQUENCE [LARGE SCALE GENOMIC DNA]</scope>
    <source>
        <strain evidence="3">DSM 2067</strain>
    </source>
</reference>
<dbReference type="EMBL" id="CP026606">
    <property type="protein sequence ID" value="AVB76133.1"/>
    <property type="molecule type" value="Genomic_DNA"/>
</dbReference>
<gene>
    <name evidence="2" type="ORF">MMJJ_07220</name>
</gene>
<dbReference type="AlphaFoldDB" id="A0A2L1CA02"/>
<dbReference type="NCBIfam" id="TIGR03272">
    <property type="entry name" value="methan_mark_6"/>
    <property type="match status" value="1"/>
</dbReference>
<evidence type="ECO:0000313" key="2">
    <source>
        <dbReference type="EMBL" id="AVB76133.1"/>
    </source>
</evidence>
<keyword evidence="1" id="KW-0175">Coiled coil</keyword>
<name>A0A2L1CA02_METMI</name>
<evidence type="ECO:0008006" key="4">
    <source>
        <dbReference type="Google" id="ProtNLM"/>
    </source>
</evidence>
<dbReference type="Proteomes" id="UP000239462">
    <property type="component" value="Chromosome"/>
</dbReference>
<organism evidence="2 3">
    <name type="scientific">Methanococcus maripaludis</name>
    <name type="common">Methanococcus deltae</name>
    <dbReference type="NCBI Taxonomy" id="39152"/>
    <lineage>
        <taxon>Archaea</taxon>
        <taxon>Methanobacteriati</taxon>
        <taxon>Methanobacteriota</taxon>
        <taxon>Methanomada group</taxon>
        <taxon>Methanococci</taxon>
        <taxon>Methanococcales</taxon>
        <taxon>Methanococcaceae</taxon>
        <taxon>Methanococcus</taxon>
    </lineage>
</organism>
<dbReference type="KEGG" id="mmad:MMJJ_07220"/>
<evidence type="ECO:0000256" key="1">
    <source>
        <dbReference type="SAM" id="Coils"/>
    </source>
</evidence>
<sequence>MVFKTYSIIPKLRLMVLIMKSKVIVLAEDSKTSPSRLFRYLNSLEYDINVKETCFGAFIEGEDGVVDEVVKLVRNLEKNKIFCKDRGFPIWDQRRCRAFRKGGPREGFHQLEAEQKILDRISKALDAVENEEISEDELEEEFKNLKNKKLKVDAFEKIADEVLKEN</sequence>
<protein>
    <recommendedName>
        <fullName evidence="4">Methanogenesis marker protein 6</fullName>
    </recommendedName>
</protein>
<proteinExistence type="predicted"/>